<sequence length="98" mass="11323">MNTTLYEAINQGELIEFEYEGLVRIVEPYIYGVGENGEILLKAFQTGGFNKKNDNSYTWDVYQVEKMGTVQFVGKDFSHERAGYEKNDPLFSTIYCQK</sequence>
<organism evidence="1 2">
    <name type="scientific">Proteiniclasticum ruminis</name>
    <dbReference type="NCBI Taxonomy" id="398199"/>
    <lineage>
        <taxon>Bacteria</taxon>
        <taxon>Bacillati</taxon>
        <taxon>Bacillota</taxon>
        <taxon>Clostridia</taxon>
        <taxon>Eubacteriales</taxon>
        <taxon>Clostridiaceae</taxon>
        <taxon>Proteiniclasticum</taxon>
    </lineage>
</organism>
<gene>
    <name evidence="1" type="ORF">SAMN05421804_102240</name>
</gene>
<proteinExistence type="predicted"/>
<dbReference type="EMBL" id="FNDZ01000002">
    <property type="protein sequence ID" value="SDI39968.1"/>
    <property type="molecule type" value="Genomic_DNA"/>
</dbReference>
<dbReference type="AlphaFoldDB" id="A0A1G8K931"/>
<protein>
    <recommendedName>
        <fullName evidence="3">WYL domain-containing protein</fullName>
    </recommendedName>
</protein>
<dbReference type="RefSeq" id="WP_036909577.1">
    <property type="nucleotide sequence ID" value="NZ_FNDZ01000002.1"/>
</dbReference>
<accession>A0A1G8K931</accession>
<evidence type="ECO:0000313" key="1">
    <source>
        <dbReference type="EMBL" id="SDI39968.1"/>
    </source>
</evidence>
<name>A0A1G8K931_9CLOT</name>
<evidence type="ECO:0008006" key="3">
    <source>
        <dbReference type="Google" id="ProtNLM"/>
    </source>
</evidence>
<evidence type="ECO:0000313" key="2">
    <source>
        <dbReference type="Proteomes" id="UP000183255"/>
    </source>
</evidence>
<dbReference type="Proteomes" id="UP000183255">
    <property type="component" value="Unassembled WGS sequence"/>
</dbReference>
<reference evidence="1 2" key="1">
    <citation type="submission" date="2016-10" db="EMBL/GenBank/DDBJ databases">
        <authorList>
            <person name="de Groot N.N."/>
        </authorList>
    </citation>
    <scope>NUCLEOTIDE SEQUENCE [LARGE SCALE GENOMIC DNA]</scope>
    <source>
        <strain evidence="1 2">CGMCC 1.5058</strain>
    </source>
</reference>